<evidence type="ECO:0000256" key="10">
    <source>
        <dbReference type="HAMAP-Rule" id="MF_00244"/>
    </source>
</evidence>
<proteinExistence type="inferred from homology"/>
<comment type="function">
    <text evidence="1 10">Catalyzes the reversible adenylation of nicotinate mononucleotide (NaMN) to nicotinic acid adenine dinucleotide (NaAD).</text>
</comment>
<dbReference type="SUPFAM" id="SSF52374">
    <property type="entry name" value="Nucleotidylyl transferase"/>
    <property type="match status" value="1"/>
</dbReference>
<dbReference type="Gene3D" id="3.40.50.620">
    <property type="entry name" value="HUPs"/>
    <property type="match status" value="1"/>
</dbReference>
<evidence type="ECO:0000259" key="11">
    <source>
        <dbReference type="Pfam" id="PF01467"/>
    </source>
</evidence>
<evidence type="ECO:0000256" key="9">
    <source>
        <dbReference type="ARBA" id="ARBA00048721"/>
    </source>
</evidence>
<dbReference type="AlphaFoldDB" id="A0A379DDH6"/>
<dbReference type="PANTHER" id="PTHR39321">
    <property type="entry name" value="NICOTINATE-NUCLEOTIDE ADENYLYLTRANSFERASE-RELATED"/>
    <property type="match status" value="1"/>
</dbReference>
<evidence type="ECO:0000256" key="3">
    <source>
        <dbReference type="ARBA" id="ARBA00022642"/>
    </source>
</evidence>
<organism evidence="12 13">
    <name type="scientific">Peptoniphilus indolicus</name>
    <dbReference type="NCBI Taxonomy" id="33030"/>
    <lineage>
        <taxon>Bacteria</taxon>
        <taxon>Bacillati</taxon>
        <taxon>Bacillota</taxon>
        <taxon>Tissierellia</taxon>
        <taxon>Tissierellales</taxon>
        <taxon>Peptoniphilaceae</taxon>
        <taxon>Peptoniphilus</taxon>
    </lineage>
</organism>
<evidence type="ECO:0000256" key="6">
    <source>
        <dbReference type="ARBA" id="ARBA00022741"/>
    </source>
</evidence>
<comment type="catalytic activity">
    <reaction evidence="9 10">
        <text>nicotinate beta-D-ribonucleotide + ATP + H(+) = deamido-NAD(+) + diphosphate</text>
        <dbReference type="Rhea" id="RHEA:22860"/>
        <dbReference type="ChEBI" id="CHEBI:15378"/>
        <dbReference type="ChEBI" id="CHEBI:30616"/>
        <dbReference type="ChEBI" id="CHEBI:33019"/>
        <dbReference type="ChEBI" id="CHEBI:57502"/>
        <dbReference type="ChEBI" id="CHEBI:58437"/>
        <dbReference type="EC" id="2.7.7.18"/>
    </reaction>
</comment>
<comment type="pathway">
    <text evidence="2 10">Cofactor biosynthesis; NAD(+) biosynthesis; deamido-NAD(+) from nicotinate D-ribonucleotide: step 1/1.</text>
</comment>
<evidence type="ECO:0000256" key="8">
    <source>
        <dbReference type="ARBA" id="ARBA00023027"/>
    </source>
</evidence>
<dbReference type="EC" id="2.7.7.18" evidence="10"/>
<dbReference type="PANTHER" id="PTHR39321:SF3">
    <property type="entry name" value="PHOSPHOPANTETHEINE ADENYLYLTRANSFERASE"/>
    <property type="match status" value="1"/>
</dbReference>
<dbReference type="GO" id="GO:0005524">
    <property type="term" value="F:ATP binding"/>
    <property type="evidence" value="ECO:0007669"/>
    <property type="project" value="UniProtKB-KW"/>
</dbReference>
<dbReference type="NCBIfam" id="NF000840">
    <property type="entry name" value="PRK00071.1-3"/>
    <property type="match status" value="1"/>
</dbReference>
<dbReference type="NCBIfam" id="TIGR00482">
    <property type="entry name" value="nicotinate (nicotinamide) nucleotide adenylyltransferase"/>
    <property type="match status" value="1"/>
</dbReference>
<dbReference type="Proteomes" id="UP000254777">
    <property type="component" value="Unassembled WGS sequence"/>
</dbReference>
<dbReference type="Pfam" id="PF01467">
    <property type="entry name" value="CTP_transf_like"/>
    <property type="match status" value="1"/>
</dbReference>
<evidence type="ECO:0000256" key="7">
    <source>
        <dbReference type="ARBA" id="ARBA00022840"/>
    </source>
</evidence>
<dbReference type="NCBIfam" id="TIGR00125">
    <property type="entry name" value="cyt_tran_rel"/>
    <property type="match status" value="1"/>
</dbReference>
<feature type="domain" description="Cytidyltransferase-like" evidence="11">
    <location>
        <begin position="6"/>
        <end position="171"/>
    </location>
</feature>
<accession>A0A379DDH6</accession>
<dbReference type="InterPro" id="IPR014729">
    <property type="entry name" value="Rossmann-like_a/b/a_fold"/>
</dbReference>
<evidence type="ECO:0000256" key="5">
    <source>
        <dbReference type="ARBA" id="ARBA00022695"/>
    </source>
</evidence>
<dbReference type="UniPathway" id="UPA00253">
    <property type="reaction ID" value="UER00332"/>
</dbReference>
<dbReference type="InterPro" id="IPR005248">
    <property type="entry name" value="NadD/NMNAT"/>
</dbReference>
<dbReference type="GO" id="GO:0009435">
    <property type="term" value="P:NAD+ biosynthetic process"/>
    <property type="evidence" value="ECO:0007669"/>
    <property type="project" value="UniProtKB-UniRule"/>
</dbReference>
<keyword evidence="8 10" id="KW-0520">NAD</keyword>
<evidence type="ECO:0000313" key="12">
    <source>
        <dbReference type="EMBL" id="SUB75957.1"/>
    </source>
</evidence>
<comment type="similarity">
    <text evidence="10">Belongs to the NadD family.</text>
</comment>
<dbReference type="GO" id="GO:0004515">
    <property type="term" value="F:nicotinate-nucleotide adenylyltransferase activity"/>
    <property type="evidence" value="ECO:0007669"/>
    <property type="project" value="UniProtKB-UniRule"/>
</dbReference>
<sequence length="197" mass="22962">MKKYGIMGGTFNPIHLGHLMISEYIRVDMELDEIIFVPTGNPPHKKTTDASLRYEMVELAVQENEYFSISDIEVKNSDISYTVDTISNLEGKLDGKFYFIIGSDTLFQLKTWKKIDLLFKKVEFICAIRPEYVSTQILALELKYLKQKYDAKIHIIETPLYEISSTDLRNRISKDKSVKYLIPDVVIDFIKEKELYK</sequence>
<reference evidence="12 13" key="1">
    <citation type="submission" date="2018-06" db="EMBL/GenBank/DDBJ databases">
        <authorList>
            <consortium name="Pathogen Informatics"/>
            <person name="Doyle S."/>
        </authorList>
    </citation>
    <scope>NUCLEOTIDE SEQUENCE [LARGE SCALE GENOMIC DNA]</scope>
    <source>
        <strain evidence="12 13">NCTC11088</strain>
    </source>
</reference>
<keyword evidence="4 10" id="KW-0808">Transferase</keyword>
<keyword evidence="3 10" id="KW-0662">Pyridine nucleotide biosynthesis</keyword>
<evidence type="ECO:0000256" key="1">
    <source>
        <dbReference type="ARBA" id="ARBA00002324"/>
    </source>
</evidence>
<gene>
    <name evidence="10 12" type="primary">nadD</name>
    <name evidence="12" type="ORF">NCTC11088_01764</name>
</gene>
<dbReference type="InterPro" id="IPR004821">
    <property type="entry name" value="Cyt_trans-like"/>
</dbReference>
<dbReference type="CDD" id="cd02165">
    <property type="entry name" value="NMNAT"/>
    <property type="match status" value="1"/>
</dbReference>
<protein>
    <recommendedName>
        <fullName evidence="10">Probable nicotinate-nucleotide adenylyltransferase</fullName>
        <ecNumber evidence="10">2.7.7.18</ecNumber>
    </recommendedName>
    <alternativeName>
        <fullName evidence="10">Deamido-NAD(+) diphosphorylase</fullName>
    </alternativeName>
    <alternativeName>
        <fullName evidence="10">Deamido-NAD(+) pyrophosphorylase</fullName>
    </alternativeName>
    <alternativeName>
        <fullName evidence="10">Nicotinate mononucleotide adenylyltransferase</fullName>
        <shortName evidence="10">NaMN adenylyltransferase</shortName>
    </alternativeName>
</protein>
<evidence type="ECO:0000256" key="4">
    <source>
        <dbReference type="ARBA" id="ARBA00022679"/>
    </source>
</evidence>
<dbReference type="RefSeq" id="WP_004821448.1">
    <property type="nucleotide sequence ID" value="NZ_UGTH01000001.1"/>
</dbReference>
<keyword evidence="7 10" id="KW-0067">ATP-binding</keyword>
<evidence type="ECO:0000256" key="2">
    <source>
        <dbReference type="ARBA" id="ARBA00005019"/>
    </source>
</evidence>
<keyword evidence="5 10" id="KW-0548">Nucleotidyltransferase</keyword>
<name>A0A379DDH6_9FIRM</name>
<dbReference type="EMBL" id="UGTH01000001">
    <property type="protein sequence ID" value="SUB75957.1"/>
    <property type="molecule type" value="Genomic_DNA"/>
</dbReference>
<evidence type="ECO:0000313" key="13">
    <source>
        <dbReference type="Proteomes" id="UP000254777"/>
    </source>
</evidence>
<dbReference type="HAMAP" id="MF_00244">
    <property type="entry name" value="NaMN_adenylyltr"/>
    <property type="match status" value="1"/>
</dbReference>
<keyword evidence="6 10" id="KW-0547">Nucleotide-binding</keyword>